<keyword evidence="3" id="KW-1003">Cell membrane</keyword>
<feature type="transmembrane region" description="Helical" evidence="8">
    <location>
        <begin position="272"/>
        <end position="296"/>
    </location>
</feature>
<feature type="transmembrane region" description="Helical" evidence="8">
    <location>
        <begin position="933"/>
        <end position="959"/>
    </location>
</feature>
<dbReference type="InterPro" id="IPR036458">
    <property type="entry name" value="Na:dicarbo_symporter_sf"/>
</dbReference>
<accession>A0A1V9YQ63</accession>
<feature type="region of interest" description="Disordered" evidence="7">
    <location>
        <begin position="1710"/>
        <end position="1738"/>
    </location>
</feature>
<dbReference type="OrthoDB" id="5877963at2759"/>
<name>A0A1V9YQ63_ACHHY</name>
<feature type="transmembrane region" description="Helical" evidence="8">
    <location>
        <begin position="1266"/>
        <end position="1291"/>
    </location>
</feature>
<feature type="compositionally biased region" description="Low complexity" evidence="7">
    <location>
        <begin position="583"/>
        <end position="593"/>
    </location>
</feature>
<feature type="transmembrane region" description="Helical" evidence="8">
    <location>
        <begin position="2199"/>
        <end position="2219"/>
    </location>
</feature>
<dbReference type="GO" id="GO:0015293">
    <property type="term" value="F:symporter activity"/>
    <property type="evidence" value="ECO:0007669"/>
    <property type="project" value="UniProtKB-KW"/>
</dbReference>
<feature type="transmembrane region" description="Helical" evidence="8">
    <location>
        <begin position="86"/>
        <end position="106"/>
    </location>
</feature>
<feature type="transmembrane region" description="Helical" evidence="8">
    <location>
        <begin position="1303"/>
        <end position="1324"/>
    </location>
</feature>
<feature type="transmembrane region" description="Helical" evidence="8">
    <location>
        <begin position="700"/>
        <end position="727"/>
    </location>
</feature>
<feature type="transmembrane region" description="Helical" evidence="8">
    <location>
        <begin position="2584"/>
        <end position="2605"/>
    </location>
</feature>
<feature type="transmembrane region" description="Helical" evidence="8">
    <location>
        <begin position="659"/>
        <end position="680"/>
    </location>
</feature>
<comment type="subcellular location">
    <subcellularLocation>
        <location evidence="1">Cell membrane</location>
        <topology evidence="1">Multi-pass membrane protein</topology>
    </subcellularLocation>
</comment>
<feature type="transmembrane region" description="Helical" evidence="8">
    <location>
        <begin position="1610"/>
        <end position="1636"/>
    </location>
</feature>
<keyword evidence="6 8" id="KW-0472">Membrane</keyword>
<gene>
    <name evidence="9" type="ORF">ACHHYP_08047</name>
</gene>
<evidence type="ECO:0000256" key="3">
    <source>
        <dbReference type="ARBA" id="ARBA00022475"/>
    </source>
</evidence>
<dbReference type="Gene3D" id="1.10.3860.10">
    <property type="entry name" value="Sodium:dicarboxylate symporter"/>
    <property type="match status" value="5"/>
</dbReference>
<feature type="transmembrane region" description="Helical" evidence="8">
    <location>
        <begin position="2091"/>
        <end position="2115"/>
    </location>
</feature>
<feature type="region of interest" description="Disordered" evidence="7">
    <location>
        <begin position="1155"/>
        <end position="1194"/>
    </location>
</feature>
<organism evidence="9 10">
    <name type="scientific">Achlya hypogyna</name>
    <name type="common">Oomycete</name>
    <name type="synonym">Protoachlya hypogyna</name>
    <dbReference type="NCBI Taxonomy" id="1202772"/>
    <lineage>
        <taxon>Eukaryota</taxon>
        <taxon>Sar</taxon>
        <taxon>Stramenopiles</taxon>
        <taxon>Oomycota</taxon>
        <taxon>Saprolegniomycetes</taxon>
        <taxon>Saprolegniales</taxon>
        <taxon>Achlyaceae</taxon>
        <taxon>Achlya</taxon>
    </lineage>
</organism>
<feature type="transmembrane region" description="Helical" evidence="8">
    <location>
        <begin position="1412"/>
        <end position="1436"/>
    </location>
</feature>
<comment type="caution">
    <text evidence="9">The sequence shown here is derived from an EMBL/GenBank/DDBJ whole genome shotgun (WGS) entry which is preliminary data.</text>
</comment>
<feature type="transmembrane region" description="Helical" evidence="8">
    <location>
        <begin position="2015"/>
        <end position="2042"/>
    </location>
</feature>
<feature type="compositionally biased region" description="Low complexity" evidence="7">
    <location>
        <begin position="1158"/>
        <end position="1168"/>
    </location>
</feature>
<feature type="region of interest" description="Disordered" evidence="7">
    <location>
        <begin position="561"/>
        <end position="620"/>
    </location>
</feature>
<dbReference type="SUPFAM" id="SSF118215">
    <property type="entry name" value="Proton glutamate symport protein"/>
    <property type="match status" value="5"/>
</dbReference>
<evidence type="ECO:0000256" key="7">
    <source>
        <dbReference type="SAM" id="MobiDB-lite"/>
    </source>
</evidence>
<feature type="transmembrane region" description="Helical" evidence="8">
    <location>
        <begin position="126"/>
        <end position="151"/>
    </location>
</feature>
<feature type="compositionally biased region" description="Polar residues" evidence="7">
    <location>
        <begin position="608"/>
        <end position="617"/>
    </location>
</feature>
<feature type="transmembrane region" description="Helical" evidence="8">
    <location>
        <begin position="394"/>
        <end position="419"/>
    </location>
</feature>
<feature type="transmembrane region" description="Helical" evidence="8">
    <location>
        <begin position="357"/>
        <end position="382"/>
    </location>
</feature>
<dbReference type="GO" id="GO:0005886">
    <property type="term" value="C:plasma membrane"/>
    <property type="evidence" value="ECO:0007669"/>
    <property type="project" value="UniProtKB-SubCell"/>
</dbReference>
<evidence type="ECO:0000256" key="8">
    <source>
        <dbReference type="SAM" id="Phobius"/>
    </source>
</evidence>
<evidence type="ECO:0000256" key="2">
    <source>
        <dbReference type="ARBA" id="ARBA00022448"/>
    </source>
</evidence>
<feature type="transmembrane region" description="Helical" evidence="8">
    <location>
        <begin position="1783"/>
        <end position="1804"/>
    </location>
</feature>
<feature type="compositionally biased region" description="Polar residues" evidence="7">
    <location>
        <begin position="1710"/>
        <end position="1728"/>
    </location>
</feature>
<evidence type="ECO:0000256" key="1">
    <source>
        <dbReference type="ARBA" id="ARBA00004651"/>
    </source>
</evidence>
<feature type="transmembrane region" description="Helical" evidence="8">
    <location>
        <begin position="1974"/>
        <end position="1994"/>
    </location>
</feature>
<feature type="transmembrane region" description="Helical" evidence="8">
    <location>
        <begin position="1498"/>
        <end position="1522"/>
    </location>
</feature>
<feature type="transmembrane region" description="Helical" evidence="8">
    <location>
        <begin position="1861"/>
        <end position="1882"/>
    </location>
</feature>
<feature type="region of interest" description="Disordered" evidence="7">
    <location>
        <begin position="2280"/>
        <end position="2317"/>
    </location>
</feature>
<feature type="transmembrane region" description="Helical" evidence="8">
    <location>
        <begin position="1047"/>
        <end position="1073"/>
    </location>
</feature>
<feature type="transmembrane region" description="Helical" evidence="8">
    <location>
        <begin position="2143"/>
        <end position="2162"/>
    </location>
</feature>
<evidence type="ECO:0000256" key="5">
    <source>
        <dbReference type="ARBA" id="ARBA00022989"/>
    </source>
</evidence>
<dbReference type="Proteomes" id="UP000243579">
    <property type="component" value="Unassembled WGS sequence"/>
</dbReference>
<feature type="transmembrane region" description="Helical" evidence="8">
    <location>
        <begin position="2429"/>
        <end position="2450"/>
    </location>
</feature>
<dbReference type="STRING" id="1202772.A0A1V9YQ63"/>
<keyword evidence="4 8" id="KW-0812">Transmembrane</keyword>
<evidence type="ECO:0000313" key="9">
    <source>
        <dbReference type="EMBL" id="OQR87803.1"/>
    </source>
</evidence>
<protein>
    <submittedName>
        <fullName evidence="9">Dicarboxylate/amino acid:cation (Na or H) symporter (DAACS) family protein</fullName>
    </submittedName>
</protein>
<feature type="transmembrane region" description="Helical" evidence="8">
    <location>
        <begin position="1457"/>
        <end position="1478"/>
    </location>
</feature>
<feature type="transmembrane region" description="Helical" evidence="8">
    <location>
        <begin position="163"/>
        <end position="184"/>
    </location>
</feature>
<feature type="transmembrane region" description="Helical" evidence="8">
    <location>
        <begin position="1534"/>
        <end position="1559"/>
    </location>
</feature>
<feature type="transmembrane region" description="Helical" evidence="8">
    <location>
        <begin position="971"/>
        <end position="996"/>
    </location>
</feature>
<feature type="transmembrane region" description="Helical" evidence="8">
    <location>
        <begin position="2729"/>
        <end position="2749"/>
    </location>
</feature>
<evidence type="ECO:0000313" key="10">
    <source>
        <dbReference type="Proteomes" id="UP000243579"/>
    </source>
</evidence>
<feature type="transmembrane region" description="Helical" evidence="8">
    <location>
        <begin position="2351"/>
        <end position="2372"/>
    </location>
</feature>
<proteinExistence type="predicted"/>
<keyword evidence="10" id="KW-1185">Reference proteome</keyword>
<reference evidence="9 10" key="1">
    <citation type="journal article" date="2014" name="Genome Biol. Evol.">
        <title>The secreted proteins of Achlya hypogyna and Thraustotheca clavata identify the ancestral oomycete secretome and reveal gene acquisitions by horizontal gene transfer.</title>
        <authorList>
            <person name="Misner I."/>
            <person name="Blouin N."/>
            <person name="Leonard G."/>
            <person name="Richards T.A."/>
            <person name="Lane C.E."/>
        </authorList>
    </citation>
    <scope>NUCLEOTIDE SEQUENCE [LARGE SCALE GENOMIC DNA]</scope>
    <source>
        <strain evidence="9 10">ATCC 48635</strain>
    </source>
</reference>
<feature type="transmembrane region" description="Helical" evidence="8">
    <location>
        <begin position="2661"/>
        <end position="2685"/>
    </location>
</feature>
<feature type="transmembrane region" description="Helical" evidence="8">
    <location>
        <begin position="1579"/>
        <end position="1598"/>
    </location>
</feature>
<dbReference type="EMBL" id="JNBR01001423">
    <property type="protein sequence ID" value="OQR87803.1"/>
    <property type="molecule type" value="Genomic_DNA"/>
</dbReference>
<feature type="transmembrane region" description="Helical" evidence="8">
    <location>
        <begin position="1642"/>
        <end position="1662"/>
    </location>
</feature>
<dbReference type="Pfam" id="PF00375">
    <property type="entry name" value="SDF"/>
    <property type="match status" value="5"/>
</dbReference>
<dbReference type="PANTHER" id="PTHR42865">
    <property type="entry name" value="PROTON/GLUTAMATE-ASPARTATE SYMPORTER"/>
    <property type="match status" value="1"/>
</dbReference>
<feature type="transmembrane region" description="Helical" evidence="8">
    <location>
        <begin position="2169"/>
        <end position="2193"/>
    </location>
</feature>
<keyword evidence="2" id="KW-0813">Transport</keyword>
<dbReference type="PANTHER" id="PTHR42865:SF7">
    <property type="entry name" value="PROTON_GLUTAMATE-ASPARTATE SYMPORTER"/>
    <property type="match status" value="1"/>
</dbReference>
<feature type="transmembrane region" description="Helical" evidence="8">
    <location>
        <begin position="1226"/>
        <end position="1246"/>
    </location>
</feature>
<feature type="transmembrane region" description="Helical" evidence="8">
    <location>
        <begin position="1824"/>
        <end position="1849"/>
    </location>
</feature>
<dbReference type="PRINTS" id="PR00173">
    <property type="entry name" value="EDTRNSPORT"/>
</dbReference>
<feature type="transmembrane region" description="Helical" evidence="8">
    <location>
        <begin position="317"/>
        <end position="345"/>
    </location>
</feature>
<sequence>MAATGGIVLFDGEAPREPTVAIDGPRRPPPPGEIFHVRGNLLSKQSDERFTPVISQYEGYPDDDHFEKDLPALDDPPQDSQTHTTFLSSLAIIVGALIGIGAGLGLSKLDLTPDAIAWISLPGHLFVRALRCAMVPMVFCSMAVAIAEVVVLNKTSILSWRTAGTFFLTSFLAVVQGMVVAGVYNSLVTNHKPSALIVPSDVVFEFKCHNHLYVASSESGDIGCAALNDSLPTTHFSASDINGVLSVNVTLPHLSLTKEVISIINLIVPQNIFRAMCDGSLLSVIAFALPLGFAIARSHRGNVAENNMLNVLRQGRNAMLIMIHTTLRATPVAVAFLIMSAIVSYEDTADTMVANGGYLIAAFLTGVGVHIFVTLPFVLLLFTRKQPFTYVQQLFPAYVFAFGCASSMAALPVAVTVIQQTRQVSRSLAQLVMILGTPTNMNAAGLYHPVMVVFLATMAGQKMDTPQWIVLFFVSLVSSIGTAPVPNAGLVMLLTVWKTVFPSVNTPQSFVFLVAIDFIFDRVRTAVNVNGNMVATRILAKYYDERDGVLLYVQEQVTSPLSERHARHTQRSSPSDHPHTLLRTPNHSRSSSHSSDRRVPPPPEGSGIRTNFTSTRASVPGDRPFEVYEDPIMEEYFPDKLGPPPLVVHGSYSPHSANLVNSISIVIGATVGIGLGVGLMQINVDGGADWPKWLALPGDLFVRALRCLIVPMVFTTMAVAVAEVTLLNKTSILTWRTGGVFFFTSFVATLQGMTVAVVYHKFATHESINSSAVAVTSTAVALKCANNEYLSLLPNGSVACTGVVANATASLFTVKDVNHVLTMSSKTTLTQLSLTDQVIAIVNLVVPDNIFASFASGSLLSIIMFALPLGVSIAKSHTGDASSNVLLNVLRQARNALLVLINAVLTLTPVAVLFLLASAIVSYKIKQSSASDFGYVFLAFLSGVGCHVIIVMPLILFIFTRSNPYSYLRQLFPAYVFAFGCASSMATLPVAVTVIHQTRQVSRSLAQLVMCLGTPVNMNSAGIYQPLMTVFMAHMSGMQDQLGVPQFVVLFFVSLVGSMGTAPVPNAGLVMLITVWKTVFPSSSALPPSFAMVMAVDFIFDRIRTMTNVNGNMVVAGILAERFDVDAASVDENGIYLYHEHDHQVTPTPAHLLHATPSSASSASSGGRRAPHHEPLGIRTNFTSSTRHDSLPNTPEYEFPDPIMEEVDKLPLAVHGNFDPRLGADLVSSLSILIAVAVGVGLGIGLKVLEISKDTALWLALPGSLFVRALRCLIVPMVFTTMTVSIAEISILKNTALLSWRTAGVFFLTSFLAAIQGMVVAISYHSLFTWDGATFSDVTTRPMLAFQCTNKKFLETFSNGSVACSAVASEASESLFQVTDVNNLLRMTTPLTTLSLTQQVISIIELAVPENIFNALTTGSLLSIIMFALPLGVAVAKSHGGEASGNYLLNVFRQARNALLILIHIVLRFTPVAIVFLLCEAVLAYDASSAGLASHGGYLLLAFLAGVLSHVTMVLPLLLALYTRCNPYTYMRQLFPAYVFAFGCASSMATLPVAVTVVHQTRCVSRSLAQLILCLGTPINMNAAGLYQPVLTVFMLHMSGNANALGTPQLIVLFFVSLVGSMGTAPVPNAGLVMLMTVWKTVFPSIALPPAFVYVVAIDFLFDRVRTAVNVNGNMIVTRILAAQYEDTISLDEARTPGIYLYVADGSNGTPNATKAASQSSSTLTPGSNKPPPPEPLGVRTNFTTAANSAGQAQFVFDDPIMEEHERGMLAPHAEYDPRGSGFVSSLSVVIGAALGVGLGLLLANSFEVGVDTRRWLALPGDLFVRALRCLIVPLVFCSMSVSVAEVVLLKKTSILTWRTAAVFFLTSLLATIQGMVLAFIYHSMFTGSKGVGGGQVTGPVLALQCANGNFLNTLANGSLMCSEANHDANSTLFEIKDVNNVLSMKVPLATLTLTKQAIAILELMVPDNIFSSMAQGSLLSIIMFALPLGVAIARSSSDASDNHVLNVLRQARNSLLLICNAVLRFTPVAVCFLICNAIVAVDANSSTIASQGAYLILTFFSGVLCHVLIVMPLILFIFTRINPYSYIRQLVPAYVFAFGCSSSMAALPVAVTVVHQTRQVSRSLAQMILCLGTPVNLNAPGLYFPVMVVFLVNTSGLSDLLGVPQMVVLFFVSLLASMGTAPVPNAALVMLMTVWKTVFPNVVLPHSFVYIVAVDFILDRICTMCNLNGNMIVTRILAEKYNAAWAHIGMSREGIYLYVNESVVSPAPVGSHQLHVTPGSVASTHSTDSKGCRRPQSAEPLGMRTNFSTRSNEHTGAGTPPLVYDDPILEETHDAKNLVAGNFDSRSSSIFVNSIAVVIGAGVGVGLGILLAKLDANTDVQQWMSLPGDLFVRALRCLVVPLVFCSMTVSIAEVVVLNRTSVLTWRTVAVFFTTSSLAAVQGMVVALVFRALYVTSATTATAVASNSLPLVGLKCANGLYLQSFANGSVACVDTVVAVTARFEINDINHVLSIQSNFQQLSLTDQVIAIINLMVSANIFESLADGSLLSIIMFALPFGVAIAKSHIGDASGNHLLLLMRQSRNALLSLINAVLRFTPFAVLFLVSSSIVTYNSNAASFVSQAGYLALAFISGVACHVLITLPLVLFLFTHINPYNYLRQLFPAYVFAFGCSSSMATLPVAVTVIHQTRQVTASFGQLIMCLGTPVNTNAAGLYYPLMTVFLACGSGNASALGVPQLVVLFFVSLLGSMGTAPVPNAALVMLMTVWKTVLPSIPLPSDFVYVVAIDFLFDRICTMTNVNGNMVATRILATQFDDSESVWSASDTAQA</sequence>
<keyword evidence="5 8" id="KW-1133">Transmembrane helix</keyword>
<feature type="transmembrane region" description="Helical" evidence="8">
    <location>
        <begin position="431"/>
        <end position="456"/>
    </location>
</feature>
<feature type="transmembrane region" description="Helical" evidence="8">
    <location>
        <begin position="2392"/>
        <end position="2417"/>
    </location>
</feature>
<feature type="transmembrane region" description="Helical" evidence="8">
    <location>
        <begin position="2543"/>
        <end position="2563"/>
    </location>
</feature>
<feature type="transmembrane region" description="Helical" evidence="8">
    <location>
        <begin position="468"/>
        <end position="494"/>
    </location>
</feature>
<feature type="transmembrane region" description="Helical" evidence="8">
    <location>
        <begin position="2625"/>
        <end position="2649"/>
    </location>
</feature>
<evidence type="ECO:0000256" key="6">
    <source>
        <dbReference type="ARBA" id="ARBA00023136"/>
    </source>
</evidence>
<feature type="transmembrane region" description="Helical" evidence="8">
    <location>
        <begin position="850"/>
        <end position="874"/>
    </location>
</feature>
<feature type="transmembrane region" description="Helical" evidence="8">
    <location>
        <begin position="2054"/>
        <end position="2079"/>
    </location>
</feature>
<feature type="region of interest" description="Disordered" evidence="7">
    <location>
        <begin position="1"/>
        <end position="32"/>
    </location>
</feature>
<feature type="transmembrane region" description="Helical" evidence="8">
    <location>
        <begin position="895"/>
        <end position="921"/>
    </location>
</feature>
<evidence type="ECO:0000256" key="4">
    <source>
        <dbReference type="ARBA" id="ARBA00022692"/>
    </source>
</evidence>
<feature type="transmembrane region" description="Helical" evidence="8">
    <location>
        <begin position="739"/>
        <end position="759"/>
    </location>
</feature>
<dbReference type="InterPro" id="IPR001991">
    <property type="entry name" value="Na-dicarboxylate_symporter"/>
</dbReference>